<keyword evidence="2" id="KW-1185">Reference proteome</keyword>
<name>A0A849L5F9_9RHOB</name>
<proteinExistence type="predicted"/>
<dbReference type="AlphaFoldDB" id="A0A849L5F9"/>
<protein>
    <submittedName>
        <fullName evidence="1">Uncharacterized protein</fullName>
    </submittedName>
</protein>
<comment type="caution">
    <text evidence="1">The sequence shown here is derived from an EMBL/GenBank/DDBJ whole genome shotgun (WGS) entry which is preliminary data.</text>
</comment>
<accession>A0A849L5F9</accession>
<evidence type="ECO:0000313" key="1">
    <source>
        <dbReference type="EMBL" id="NNU81371.1"/>
    </source>
</evidence>
<reference evidence="1 2" key="1">
    <citation type="submission" date="2020-05" db="EMBL/GenBank/DDBJ databases">
        <title>Gimesia benthica sp. nov., a novel planctomycete isolated from a deep-sea water sample of the Northwest Indian Ocean.</title>
        <authorList>
            <person name="Wang J."/>
            <person name="Ruan C."/>
            <person name="Song L."/>
            <person name="Zhu Y."/>
            <person name="Li A."/>
            <person name="Zheng X."/>
            <person name="Wang L."/>
            <person name="Lu Z."/>
            <person name="Huang Y."/>
            <person name="Du W."/>
            <person name="Zhou Y."/>
            <person name="Huang L."/>
            <person name="Dai X."/>
        </authorList>
    </citation>
    <scope>NUCLEOTIDE SEQUENCE [LARGE SCALE GENOMIC DNA]</scope>
    <source>
        <strain evidence="1 2">YYQ-30</strain>
    </source>
</reference>
<organism evidence="1 2">
    <name type="scientific">Halovulum dunhuangense</name>
    <dbReference type="NCBI Taxonomy" id="1505036"/>
    <lineage>
        <taxon>Bacteria</taxon>
        <taxon>Pseudomonadati</taxon>
        <taxon>Pseudomonadota</taxon>
        <taxon>Alphaproteobacteria</taxon>
        <taxon>Rhodobacterales</taxon>
        <taxon>Paracoccaceae</taxon>
        <taxon>Halovulum</taxon>
    </lineage>
</organism>
<dbReference type="EMBL" id="JABFBC010000002">
    <property type="protein sequence ID" value="NNU81371.1"/>
    <property type="molecule type" value="Genomic_DNA"/>
</dbReference>
<dbReference type="Proteomes" id="UP000572377">
    <property type="component" value="Unassembled WGS sequence"/>
</dbReference>
<evidence type="ECO:0000313" key="2">
    <source>
        <dbReference type="Proteomes" id="UP000572377"/>
    </source>
</evidence>
<sequence length="82" mass="9139">MDGSNEARSLSAKHQKFRDLAESRTNKALDAIGRIGNLSNRSIYEWDEAEVRKLIKAMKDAVSEVEARFASPKGKASAKFKL</sequence>
<gene>
    <name evidence="1" type="ORF">HMH01_13085</name>
</gene>
<dbReference type="RefSeq" id="WP_171326216.1">
    <property type="nucleotide sequence ID" value="NZ_JABFBC010000002.1"/>
</dbReference>